<accession>A0ABM9G6A4</accession>
<dbReference type="RefSeq" id="WP_213431350.1">
    <property type="nucleotide sequence ID" value="NZ_AP031286.1"/>
</dbReference>
<keyword evidence="1" id="KW-0378">Hydrolase</keyword>
<evidence type="ECO:0000313" key="1">
    <source>
        <dbReference type="EMBL" id="CAH8247389.1"/>
    </source>
</evidence>
<gene>
    <name evidence="1" type="ORF">WJ0W_004623</name>
</gene>
<keyword evidence="1" id="KW-0540">Nuclease</keyword>
<protein>
    <submittedName>
        <fullName evidence="1">HNH endonuclease</fullName>
    </submittedName>
</protein>
<dbReference type="EMBL" id="CALYLO010000007">
    <property type="protein sequence ID" value="CAH8247389.1"/>
    <property type="molecule type" value="Genomic_DNA"/>
</dbReference>
<dbReference type="Proteomes" id="UP001154322">
    <property type="component" value="Unassembled WGS sequence"/>
</dbReference>
<proteinExistence type="predicted"/>
<evidence type="ECO:0000313" key="2">
    <source>
        <dbReference type="Proteomes" id="UP001154322"/>
    </source>
</evidence>
<dbReference type="GO" id="GO:0004519">
    <property type="term" value="F:endonuclease activity"/>
    <property type="evidence" value="ECO:0007669"/>
    <property type="project" value="UniProtKB-KW"/>
</dbReference>
<keyword evidence="1" id="KW-0255">Endonuclease</keyword>
<organism evidence="1 2">
    <name type="scientific">Paenibacillus melissococcoides</name>
    <dbReference type="NCBI Taxonomy" id="2912268"/>
    <lineage>
        <taxon>Bacteria</taxon>
        <taxon>Bacillati</taxon>
        <taxon>Bacillota</taxon>
        <taxon>Bacilli</taxon>
        <taxon>Bacillales</taxon>
        <taxon>Paenibacillaceae</taxon>
        <taxon>Paenibacillus</taxon>
    </lineage>
</organism>
<keyword evidence="2" id="KW-1185">Reference proteome</keyword>
<name>A0ABM9G6A4_9BACL</name>
<comment type="caution">
    <text evidence="1">The sequence shown here is derived from an EMBL/GenBank/DDBJ whole genome shotgun (WGS) entry which is preliminary data.</text>
</comment>
<reference evidence="1" key="1">
    <citation type="submission" date="2022-06" db="EMBL/GenBank/DDBJ databases">
        <authorList>
            <person name="Dietemann V."/>
            <person name="Ory F."/>
            <person name="Dainat B."/>
            <person name="Oberhansli S."/>
        </authorList>
    </citation>
    <scope>NUCLEOTIDE SEQUENCE</scope>
    <source>
        <strain evidence="1">Ena-SAMPLE-TAB-26-04-2022-14:26:32:270-5432</strain>
    </source>
</reference>
<sequence length="201" mass="23682">MAFVKKKKKEIQPWRQNILAHHQHTPTRADRAEFPEKVISELIEEAGGLCQCGCGRPDQDTHHVMPRGRDGRGVKTNGMRVNRICHQRIQDSEEELQYWILIYRTRHGNYFWYDEEDWEQHNRKLAEQKRMEREERLKMERVEPILNLVSTAAGRGLKAKERRLIESLSEKDTVTFTKLMEDVATASAPQEKPFGYGFFDD</sequence>